<proteinExistence type="predicted"/>
<name>A0A8X6MR40_NEPPI</name>
<evidence type="ECO:0000313" key="2">
    <source>
        <dbReference type="EMBL" id="GFS73128.1"/>
    </source>
</evidence>
<keyword evidence="3" id="KW-1185">Reference proteome</keyword>
<dbReference type="AlphaFoldDB" id="A0A8X6MR40"/>
<organism evidence="2 3">
    <name type="scientific">Nephila pilipes</name>
    <name type="common">Giant wood spider</name>
    <name type="synonym">Nephila maculata</name>
    <dbReference type="NCBI Taxonomy" id="299642"/>
    <lineage>
        <taxon>Eukaryota</taxon>
        <taxon>Metazoa</taxon>
        <taxon>Ecdysozoa</taxon>
        <taxon>Arthropoda</taxon>
        <taxon>Chelicerata</taxon>
        <taxon>Arachnida</taxon>
        <taxon>Araneae</taxon>
        <taxon>Araneomorphae</taxon>
        <taxon>Entelegynae</taxon>
        <taxon>Araneoidea</taxon>
        <taxon>Nephilidae</taxon>
        <taxon>Nephila</taxon>
    </lineage>
</organism>
<comment type="caution">
    <text evidence="2">The sequence shown here is derived from an EMBL/GenBank/DDBJ whole genome shotgun (WGS) entry which is preliminary data.</text>
</comment>
<feature type="region of interest" description="Disordered" evidence="1">
    <location>
        <begin position="137"/>
        <end position="178"/>
    </location>
</feature>
<evidence type="ECO:0000256" key="1">
    <source>
        <dbReference type="SAM" id="MobiDB-lite"/>
    </source>
</evidence>
<accession>A0A8X6MR40</accession>
<feature type="compositionally biased region" description="Polar residues" evidence="1">
    <location>
        <begin position="148"/>
        <end position="158"/>
    </location>
</feature>
<protein>
    <submittedName>
        <fullName evidence="2">Uncharacterized protein</fullName>
    </submittedName>
</protein>
<dbReference type="EMBL" id="BMAW01049899">
    <property type="protein sequence ID" value="GFS73128.1"/>
    <property type="molecule type" value="Genomic_DNA"/>
</dbReference>
<reference evidence="2" key="1">
    <citation type="submission" date="2020-08" db="EMBL/GenBank/DDBJ databases">
        <title>Multicomponent nature underlies the extraordinary mechanical properties of spider dragline silk.</title>
        <authorList>
            <person name="Kono N."/>
            <person name="Nakamura H."/>
            <person name="Mori M."/>
            <person name="Yoshida Y."/>
            <person name="Ohtoshi R."/>
            <person name="Malay A.D."/>
            <person name="Moran D.A.P."/>
            <person name="Tomita M."/>
            <person name="Numata K."/>
            <person name="Arakawa K."/>
        </authorList>
    </citation>
    <scope>NUCLEOTIDE SEQUENCE</scope>
</reference>
<dbReference type="Proteomes" id="UP000887013">
    <property type="component" value="Unassembled WGS sequence"/>
</dbReference>
<gene>
    <name evidence="2" type="ORF">NPIL_386181</name>
</gene>
<evidence type="ECO:0000313" key="3">
    <source>
        <dbReference type="Proteomes" id="UP000887013"/>
    </source>
</evidence>
<sequence>MVFLARSGFTPKEPHYNVKKDTPLVNKVNRDLATASALVSLDSEWTQNGTVLRPVQRIFPLEIQSSETCVTEDREVGEEPGPVRTSDVKTSDVIFKRFTSSGSEADGYQLVIWEELTSAEMLADKLEAFVNLRRSLPNGPKRHVKASESLNVGRQVSSRKPERFPKREYSHEVPVERS</sequence>
<feature type="compositionally biased region" description="Basic and acidic residues" evidence="1">
    <location>
        <begin position="159"/>
        <end position="178"/>
    </location>
</feature>